<feature type="transmembrane region" description="Helical" evidence="1">
    <location>
        <begin position="177"/>
        <end position="200"/>
    </location>
</feature>
<evidence type="ECO:0000313" key="3">
    <source>
        <dbReference type="Proteomes" id="UP000094527"/>
    </source>
</evidence>
<accession>A0A1D2NK90</accession>
<keyword evidence="3" id="KW-1185">Reference proteome</keyword>
<feature type="transmembrane region" description="Helical" evidence="1">
    <location>
        <begin position="230"/>
        <end position="251"/>
    </location>
</feature>
<evidence type="ECO:0008006" key="4">
    <source>
        <dbReference type="Google" id="ProtNLM"/>
    </source>
</evidence>
<comment type="caution">
    <text evidence="2">The sequence shown here is derived from an EMBL/GenBank/DDBJ whole genome shotgun (WGS) entry which is preliminary data.</text>
</comment>
<dbReference type="EMBL" id="LJIJ01000023">
    <property type="protein sequence ID" value="ODN05386.1"/>
    <property type="molecule type" value="Genomic_DNA"/>
</dbReference>
<feature type="transmembrane region" description="Helical" evidence="1">
    <location>
        <begin position="504"/>
        <end position="527"/>
    </location>
</feature>
<protein>
    <recommendedName>
        <fullName evidence="4">Gustatory receptor</fullName>
    </recommendedName>
</protein>
<feature type="transmembrane region" description="Helical" evidence="1">
    <location>
        <begin position="384"/>
        <end position="403"/>
    </location>
</feature>
<feature type="transmembrane region" description="Helical" evidence="1">
    <location>
        <begin position="295"/>
        <end position="320"/>
    </location>
</feature>
<gene>
    <name evidence="2" type="ORF">Ocin01_01237</name>
</gene>
<dbReference type="AlphaFoldDB" id="A0A1D2NK90"/>
<reference evidence="2 3" key="1">
    <citation type="journal article" date="2016" name="Genome Biol. Evol.">
        <title>Gene Family Evolution Reflects Adaptation to Soil Environmental Stressors in the Genome of the Collembolan Orchesella cincta.</title>
        <authorList>
            <person name="Faddeeva-Vakhrusheva A."/>
            <person name="Derks M.F."/>
            <person name="Anvar S.Y."/>
            <person name="Agamennone V."/>
            <person name="Suring W."/>
            <person name="Smit S."/>
            <person name="van Straalen N.M."/>
            <person name="Roelofs D."/>
        </authorList>
    </citation>
    <scope>NUCLEOTIDE SEQUENCE [LARGE SCALE GENOMIC DNA]</scope>
    <source>
        <tissue evidence="2">Mixed pool</tissue>
    </source>
</reference>
<evidence type="ECO:0000313" key="2">
    <source>
        <dbReference type="EMBL" id="ODN05386.1"/>
    </source>
</evidence>
<proteinExistence type="predicted"/>
<feature type="transmembrane region" description="Helical" evidence="1">
    <location>
        <begin position="131"/>
        <end position="157"/>
    </location>
</feature>
<keyword evidence="1" id="KW-0472">Membrane</keyword>
<keyword evidence="1" id="KW-1133">Transmembrane helix</keyword>
<sequence>MDPEPSMTHQDDGQILETDLYGRRIASRVTVADGNDKLAPVPRDRRNSFEETIELTMGFARRLQDQLDSTKKGRRDSVGQPQQEVLTYAETLHNGLKLMWVPMVFLGRIPFRLVLKNNHAIIRVTKKHPTYIACLITCVLTWIIFLNISIGLLLLTIDSINEGPTTLKISKQIVKLYWPDLFIFWTTLLQTCISSTHILIQAERFALFIKAWYRVLDLTKIEVSRTLKKYIAKSLTVLVVFVGAVITMYFLPVEFPHIRGTGYVICIALAEPFIVLFKLDDSKTLKDGNLYFEEYAIIGLILYVIVILFSWLYIIQFMVFCRCFRKGLKSINQRIAMILCVNDEPRVGPNALRLTYEYIHKDYLGVATTGIKIGQIFSWTICNYYLWAILVMVVELGEIFKFAETDFRSKAGGKTIENTTQLLRELPPIQEVVNSVVHLLITVVCIFYVSHEGAGAHKEGKIGYELARYKGLVNCTTQLERNFIRSIWIIVTDKCQVHVSPGKFFGITYSTVLTVFATSFTFFVFYVQSTNLDDEADSNEAGDPIFDEYDSLPHETLHPTNSTT</sequence>
<dbReference type="Proteomes" id="UP000094527">
    <property type="component" value="Unassembled WGS sequence"/>
</dbReference>
<evidence type="ECO:0000256" key="1">
    <source>
        <dbReference type="SAM" id="Phobius"/>
    </source>
</evidence>
<name>A0A1D2NK90_ORCCI</name>
<organism evidence="2 3">
    <name type="scientific">Orchesella cincta</name>
    <name type="common">Springtail</name>
    <name type="synonym">Podura cincta</name>
    <dbReference type="NCBI Taxonomy" id="48709"/>
    <lineage>
        <taxon>Eukaryota</taxon>
        <taxon>Metazoa</taxon>
        <taxon>Ecdysozoa</taxon>
        <taxon>Arthropoda</taxon>
        <taxon>Hexapoda</taxon>
        <taxon>Collembola</taxon>
        <taxon>Entomobryomorpha</taxon>
        <taxon>Entomobryoidea</taxon>
        <taxon>Orchesellidae</taxon>
        <taxon>Orchesellinae</taxon>
        <taxon>Orchesella</taxon>
    </lineage>
</organism>
<keyword evidence="1" id="KW-0812">Transmembrane</keyword>